<dbReference type="GO" id="GO:0015035">
    <property type="term" value="F:protein-disulfide reductase activity"/>
    <property type="evidence" value="ECO:0007669"/>
    <property type="project" value="InterPro"/>
</dbReference>
<dbReference type="AlphaFoldDB" id="L9UAL5"/>
<dbReference type="PANTHER" id="PTHR34290:SF2">
    <property type="entry name" value="OS04G0668800 PROTEIN"/>
    <property type="match status" value="1"/>
</dbReference>
<proteinExistence type="predicted"/>
<dbReference type="SUPFAM" id="SSF52833">
    <property type="entry name" value="Thioredoxin-like"/>
    <property type="match status" value="1"/>
</dbReference>
<dbReference type="InterPro" id="IPR044691">
    <property type="entry name" value="DCC1_Trx"/>
</dbReference>
<dbReference type="Pfam" id="PF04134">
    <property type="entry name" value="DCC1-like"/>
    <property type="match status" value="1"/>
</dbReference>
<accession>L9UAL5</accession>
<dbReference type="RefSeq" id="WP_009287121.1">
    <property type="nucleotide sequence ID" value="NZ_AOPO01000004.1"/>
</dbReference>
<sequence>MPNKTSINVFYDAKCPLCRKERRRYERWSGRHAADIAWLDVSEHHQALQQKGVDPDMALRSLHIETASGQLVEGIDAYRLLMKRIPLLAPAAWIIGLPGIKSGLRALYDAWVKRRLKKQGRWSCETRSERHIR</sequence>
<gene>
    <name evidence="1" type="ORF">HALTITAN_1455</name>
</gene>
<dbReference type="Proteomes" id="UP000011651">
    <property type="component" value="Unassembled WGS sequence"/>
</dbReference>
<protein>
    <submittedName>
        <fullName evidence="1">Putative thiol-disulfide oxidoreductase DCC</fullName>
    </submittedName>
</protein>
<dbReference type="InterPro" id="IPR036249">
    <property type="entry name" value="Thioredoxin-like_sf"/>
</dbReference>
<evidence type="ECO:0000313" key="1">
    <source>
        <dbReference type="EMBL" id="ELY21884.1"/>
    </source>
</evidence>
<evidence type="ECO:0000313" key="2">
    <source>
        <dbReference type="Proteomes" id="UP000011651"/>
    </source>
</evidence>
<name>L9UAL5_9GAMM</name>
<dbReference type="PATRIC" id="fig|1204738.3.peg.2190"/>
<dbReference type="InterPro" id="IPR007263">
    <property type="entry name" value="DCC1-like"/>
</dbReference>
<comment type="caution">
    <text evidence="1">The sequence shown here is derived from an EMBL/GenBank/DDBJ whole genome shotgun (WGS) entry which is preliminary data.</text>
</comment>
<dbReference type="PANTHER" id="PTHR34290">
    <property type="entry name" value="SI:CH73-390P7.2"/>
    <property type="match status" value="1"/>
</dbReference>
<dbReference type="EMBL" id="AOPO01000004">
    <property type="protein sequence ID" value="ELY21884.1"/>
    <property type="molecule type" value="Genomic_DNA"/>
</dbReference>
<organism evidence="1 2">
    <name type="scientific">Vreelandella titanicae BH1</name>
    <dbReference type="NCBI Taxonomy" id="1204738"/>
    <lineage>
        <taxon>Bacteria</taxon>
        <taxon>Pseudomonadati</taxon>
        <taxon>Pseudomonadota</taxon>
        <taxon>Gammaproteobacteria</taxon>
        <taxon>Oceanospirillales</taxon>
        <taxon>Halomonadaceae</taxon>
        <taxon>Vreelandella</taxon>
    </lineage>
</organism>
<reference evidence="1 2" key="1">
    <citation type="journal article" date="2013" name="Genome Announc.">
        <title>Draft Genome of the Marine Gammaproteobacterium Halomonas titanicae.</title>
        <authorList>
            <person name="Sanchez-Porro C."/>
            <person name="de la Haba R.R."/>
            <person name="Cruz-Hernandez N."/>
            <person name="Gonzalez J.M."/>
            <person name="Reyes-Guirao C."/>
            <person name="Navarro-Sampedro L."/>
            <person name="Carballo M."/>
            <person name="Ventosa A."/>
        </authorList>
    </citation>
    <scope>NUCLEOTIDE SEQUENCE [LARGE SCALE GENOMIC DNA]</scope>
    <source>
        <strain evidence="1 2">BH1</strain>
    </source>
</reference>